<evidence type="ECO:0000256" key="4">
    <source>
        <dbReference type="ARBA" id="ARBA00023163"/>
    </source>
</evidence>
<evidence type="ECO:0000256" key="3">
    <source>
        <dbReference type="ARBA" id="ARBA00023015"/>
    </source>
</evidence>
<keyword evidence="5" id="KW-0597">Phosphoprotein</keyword>
<keyword evidence="3" id="KW-0805">Transcription regulation</keyword>
<dbReference type="InterPro" id="IPR027417">
    <property type="entry name" value="P-loop_NTPase"/>
</dbReference>
<evidence type="ECO:0000313" key="9">
    <source>
        <dbReference type="Proteomes" id="UP000274556"/>
    </source>
</evidence>
<dbReference type="Pfam" id="PF00072">
    <property type="entry name" value="Response_reg"/>
    <property type="match status" value="1"/>
</dbReference>
<evidence type="ECO:0000256" key="2">
    <source>
        <dbReference type="ARBA" id="ARBA00022840"/>
    </source>
</evidence>
<dbReference type="SUPFAM" id="SSF46689">
    <property type="entry name" value="Homeodomain-like"/>
    <property type="match status" value="1"/>
</dbReference>
<dbReference type="GO" id="GO:0000160">
    <property type="term" value="P:phosphorelay signal transduction system"/>
    <property type="evidence" value="ECO:0007669"/>
    <property type="project" value="InterPro"/>
</dbReference>
<dbReference type="SMART" id="SM00448">
    <property type="entry name" value="REC"/>
    <property type="match status" value="1"/>
</dbReference>
<dbReference type="InterPro" id="IPR011006">
    <property type="entry name" value="CheY-like_superfamily"/>
</dbReference>
<dbReference type="FunFam" id="3.40.50.300:FF:000006">
    <property type="entry name" value="DNA-binding transcriptional regulator NtrC"/>
    <property type="match status" value="1"/>
</dbReference>
<dbReference type="PROSITE" id="PS00676">
    <property type="entry name" value="SIGMA54_INTERACT_2"/>
    <property type="match status" value="1"/>
</dbReference>
<dbReference type="Gene3D" id="3.40.50.2300">
    <property type="match status" value="1"/>
</dbReference>
<dbReference type="InterPro" id="IPR003593">
    <property type="entry name" value="AAA+_ATPase"/>
</dbReference>
<dbReference type="Gene3D" id="3.40.50.300">
    <property type="entry name" value="P-loop containing nucleotide triphosphate hydrolases"/>
    <property type="match status" value="1"/>
</dbReference>
<feature type="domain" description="Sigma-54 factor interaction" evidence="6">
    <location>
        <begin position="145"/>
        <end position="374"/>
    </location>
</feature>
<dbReference type="SUPFAM" id="SSF52540">
    <property type="entry name" value="P-loop containing nucleoside triphosphate hydrolases"/>
    <property type="match status" value="1"/>
</dbReference>
<dbReference type="GO" id="GO:0006355">
    <property type="term" value="P:regulation of DNA-templated transcription"/>
    <property type="evidence" value="ECO:0007669"/>
    <property type="project" value="InterPro"/>
</dbReference>
<dbReference type="PROSITE" id="PS50110">
    <property type="entry name" value="RESPONSE_REGULATORY"/>
    <property type="match status" value="1"/>
</dbReference>
<dbReference type="RefSeq" id="WP_211335090.1">
    <property type="nucleotide sequence ID" value="NZ_RBXL01000001.1"/>
</dbReference>
<name>A0A495V9W5_9GAMM</name>
<dbReference type="InterPro" id="IPR002197">
    <property type="entry name" value="HTH_Fis"/>
</dbReference>
<dbReference type="InterPro" id="IPR058031">
    <property type="entry name" value="AAA_lid_NorR"/>
</dbReference>
<dbReference type="Pfam" id="PF00158">
    <property type="entry name" value="Sigma54_activat"/>
    <property type="match status" value="1"/>
</dbReference>
<dbReference type="CDD" id="cd00009">
    <property type="entry name" value="AAA"/>
    <property type="match status" value="1"/>
</dbReference>
<dbReference type="SMART" id="SM00382">
    <property type="entry name" value="AAA"/>
    <property type="match status" value="1"/>
</dbReference>
<dbReference type="Gene3D" id="1.10.10.60">
    <property type="entry name" value="Homeodomain-like"/>
    <property type="match status" value="1"/>
</dbReference>
<dbReference type="EMBL" id="RBXL01000001">
    <property type="protein sequence ID" value="RKT46109.1"/>
    <property type="molecule type" value="Genomic_DNA"/>
</dbReference>
<dbReference type="InterPro" id="IPR002078">
    <property type="entry name" value="Sigma_54_int"/>
</dbReference>
<sequence>MMNKETNDWSDVILVVDDDDSMLRILQLLLQRAGYGVITARSAGEGLRLSETYGPSLAILDWKLPDMTGLELLRQLKLALPDLPVILLTGFANLEGAVSAIKEGAYDYLAKPMGNKEFLARVQGALEHDSRPFPVIGGRDPLTERMGTSTAITRTIEDIERVAPTDFSVNLFGETGSGKEVVAHAIHEASPRAKQPFVAVDCGAIPESLIENELFGHERGAFTGADRQQAGRFEAADGGTLFLDEITNLSLSAQARLLRVLQERVIYRVGGSTPIPVDVRLISASNRQLADAVSEGGFRADLLYRLSDYRIAIPPLRERREDIMHIANQFLVDANRDLHKHIGHFTDKAVQAMLTYHWPGNVRELRSVVRRAVLIAQYLIDVNHLDLPESGFRTQSNPLGESIATQMDPDSEGFSLKEIVRARVEHLEREVLSSALRRHNGNKAAVARMLQVDYKTVHTKLKAYGLGV</sequence>
<dbReference type="SUPFAM" id="SSF52172">
    <property type="entry name" value="CheY-like"/>
    <property type="match status" value="1"/>
</dbReference>
<evidence type="ECO:0000259" key="7">
    <source>
        <dbReference type="PROSITE" id="PS50110"/>
    </source>
</evidence>
<dbReference type="PANTHER" id="PTHR32071">
    <property type="entry name" value="TRANSCRIPTIONAL REGULATORY PROTEIN"/>
    <property type="match status" value="1"/>
</dbReference>
<evidence type="ECO:0000256" key="1">
    <source>
        <dbReference type="ARBA" id="ARBA00022741"/>
    </source>
</evidence>
<dbReference type="InterPro" id="IPR001789">
    <property type="entry name" value="Sig_transdc_resp-reg_receiver"/>
</dbReference>
<dbReference type="PANTHER" id="PTHR32071:SF81">
    <property type="entry name" value="PROPIONATE CATABOLISM OPERON REGULATORY PROTEIN"/>
    <property type="match status" value="1"/>
</dbReference>
<organism evidence="8 9">
    <name type="scientific">Thiocapsa rosea</name>
    <dbReference type="NCBI Taxonomy" id="69360"/>
    <lineage>
        <taxon>Bacteria</taxon>
        <taxon>Pseudomonadati</taxon>
        <taxon>Pseudomonadota</taxon>
        <taxon>Gammaproteobacteria</taxon>
        <taxon>Chromatiales</taxon>
        <taxon>Chromatiaceae</taxon>
        <taxon>Thiocapsa</taxon>
    </lineage>
</organism>
<evidence type="ECO:0000259" key="6">
    <source>
        <dbReference type="PROSITE" id="PS50045"/>
    </source>
</evidence>
<dbReference type="PROSITE" id="PS50045">
    <property type="entry name" value="SIGMA54_INTERACT_4"/>
    <property type="match status" value="1"/>
</dbReference>
<dbReference type="Proteomes" id="UP000274556">
    <property type="component" value="Unassembled WGS sequence"/>
</dbReference>
<evidence type="ECO:0000313" key="8">
    <source>
        <dbReference type="EMBL" id="RKT46109.1"/>
    </source>
</evidence>
<proteinExistence type="predicted"/>
<dbReference type="AlphaFoldDB" id="A0A495V9W5"/>
<feature type="domain" description="Response regulatory" evidence="7">
    <location>
        <begin position="12"/>
        <end position="126"/>
    </location>
</feature>
<keyword evidence="9" id="KW-1185">Reference proteome</keyword>
<protein>
    <submittedName>
        <fullName evidence="8">Two-component system nitrogen regulation response regulator GlnG</fullName>
    </submittedName>
</protein>
<accession>A0A495V9W5</accession>
<dbReference type="GO" id="GO:0005524">
    <property type="term" value="F:ATP binding"/>
    <property type="evidence" value="ECO:0007669"/>
    <property type="project" value="UniProtKB-KW"/>
</dbReference>
<keyword evidence="1" id="KW-0547">Nucleotide-binding</keyword>
<dbReference type="PRINTS" id="PR01590">
    <property type="entry name" value="HTHFIS"/>
</dbReference>
<dbReference type="InterPro" id="IPR009057">
    <property type="entry name" value="Homeodomain-like_sf"/>
</dbReference>
<dbReference type="Pfam" id="PF25601">
    <property type="entry name" value="AAA_lid_14"/>
    <property type="match status" value="1"/>
</dbReference>
<dbReference type="Gene3D" id="1.10.8.60">
    <property type="match status" value="1"/>
</dbReference>
<reference evidence="8 9" key="1">
    <citation type="submission" date="2018-10" db="EMBL/GenBank/DDBJ databases">
        <title>Genomic Encyclopedia of Archaeal and Bacterial Type Strains, Phase II (KMG-II): from individual species to whole genera.</title>
        <authorList>
            <person name="Goeker M."/>
        </authorList>
    </citation>
    <scope>NUCLEOTIDE SEQUENCE [LARGE SCALE GENOMIC DNA]</scope>
    <source>
        <strain evidence="8 9">DSM 235</strain>
    </source>
</reference>
<feature type="modified residue" description="4-aspartylphosphate" evidence="5">
    <location>
        <position position="61"/>
    </location>
</feature>
<gene>
    <name evidence="8" type="ORF">BDD21_3607</name>
</gene>
<keyword evidence="2" id="KW-0067">ATP-binding</keyword>
<dbReference type="Pfam" id="PF02954">
    <property type="entry name" value="HTH_8"/>
    <property type="match status" value="1"/>
</dbReference>
<comment type="caution">
    <text evidence="8">The sequence shown here is derived from an EMBL/GenBank/DDBJ whole genome shotgun (WGS) entry which is preliminary data.</text>
</comment>
<dbReference type="GO" id="GO:0043565">
    <property type="term" value="F:sequence-specific DNA binding"/>
    <property type="evidence" value="ECO:0007669"/>
    <property type="project" value="InterPro"/>
</dbReference>
<dbReference type="InterPro" id="IPR025943">
    <property type="entry name" value="Sigma_54_int_dom_ATP-bd_2"/>
</dbReference>
<keyword evidence="4" id="KW-0804">Transcription</keyword>
<evidence type="ECO:0000256" key="5">
    <source>
        <dbReference type="PROSITE-ProRule" id="PRU00169"/>
    </source>
</evidence>